<proteinExistence type="predicted"/>
<feature type="signal peptide" evidence="2">
    <location>
        <begin position="1"/>
        <end position="23"/>
    </location>
</feature>
<gene>
    <name evidence="3" type="ORF">KP509_30G010500</name>
</gene>
<keyword evidence="2" id="KW-0732">Signal</keyword>
<evidence type="ECO:0008006" key="5">
    <source>
        <dbReference type="Google" id="ProtNLM"/>
    </source>
</evidence>
<feature type="compositionally biased region" description="Basic and acidic residues" evidence="1">
    <location>
        <begin position="46"/>
        <end position="62"/>
    </location>
</feature>
<comment type="caution">
    <text evidence="3">The sequence shown here is derived from an EMBL/GenBank/DDBJ whole genome shotgun (WGS) entry which is preliminary data.</text>
</comment>
<evidence type="ECO:0000256" key="2">
    <source>
        <dbReference type="SAM" id="SignalP"/>
    </source>
</evidence>
<dbReference type="PROSITE" id="PS51257">
    <property type="entry name" value="PROKAR_LIPOPROTEIN"/>
    <property type="match status" value="1"/>
</dbReference>
<feature type="chain" id="PRO_5035850888" description="Glycine-rich protein" evidence="2">
    <location>
        <begin position="24"/>
        <end position="99"/>
    </location>
</feature>
<reference evidence="3" key="1">
    <citation type="submission" date="2021-08" db="EMBL/GenBank/DDBJ databases">
        <title>WGS assembly of Ceratopteris richardii.</title>
        <authorList>
            <person name="Marchant D.B."/>
            <person name="Chen G."/>
            <person name="Jenkins J."/>
            <person name="Shu S."/>
            <person name="Leebens-Mack J."/>
            <person name="Grimwood J."/>
            <person name="Schmutz J."/>
            <person name="Soltis P."/>
            <person name="Soltis D."/>
            <person name="Chen Z.-H."/>
        </authorList>
    </citation>
    <scope>NUCLEOTIDE SEQUENCE</scope>
    <source>
        <strain evidence="3">Whitten #5841</strain>
        <tissue evidence="3">Leaf</tissue>
    </source>
</reference>
<feature type="compositionally biased region" description="Gly residues" evidence="1">
    <location>
        <begin position="63"/>
        <end position="77"/>
    </location>
</feature>
<evidence type="ECO:0000256" key="1">
    <source>
        <dbReference type="SAM" id="MobiDB-lite"/>
    </source>
</evidence>
<dbReference type="Proteomes" id="UP000825935">
    <property type="component" value="Chromosome 30"/>
</dbReference>
<keyword evidence="4" id="KW-1185">Reference proteome</keyword>
<evidence type="ECO:0000313" key="4">
    <source>
        <dbReference type="Proteomes" id="UP000825935"/>
    </source>
</evidence>
<dbReference type="AlphaFoldDB" id="A0A8T2QZZ4"/>
<organism evidence="3 4">
    <name type="scientific">Ceratopteris richardii</name>
    <name type="common">Triangle waterfern</name>
    <dbReference type="NCBI Taxonomy" id="49495"/>
    <lineage>
        <taxon>Eukaryota</taxon>
        <taxon>Viridiplantae</taxon>
        <taxon>Streptophyta</taxon>
        <taxon>Embryophyta</taxon>
        <taxon>Tracheophyta</taxon>
        <taxon>Polypodiopsida</taxon>
        <taxon>Polypodiidae</taxon>
        <taxon>Polypodiales</taxon>
        <taxon>Pteridineae</taxon>
        <taxon>Pteridaceae</taxon>
        <taxon>Parkerioideae</taxon>
        <taxon>Ceratopteris</taxon>
    </lineage>
</organism>
<dbReference type="EMBL" id="CM035435">
    <property type="protein sequence ID" value="KAH7289586.1"/>
    <property type="molecule type" value="Genomic_DNA"/>
</dbReference>
<protein>
    <recommendedName>
        <fullName evidence="5">Glycine-rich protein</fullName>
    </recommendedName>
</protein>
<sequence length="99" mass="10452">MAIYLRLVCAVLVVMLVSSCVQSAEVDVGRKLSEGSGEAQELMYKKDGYQHKGMDGEKKDGHGSGGMGGWKKGYGKGGNDKGDYHGKGGHGKGYPGHPH</sequence>
<evidence type="ECO:0000313" key="3">
    <source>
        <dbReference type="EMBL" id="KAH7289586.1"/>
    </source>
</evidence>
<feature type="region of interest" description="Disordered" evidence="1">
    <location>
        <begin position="46"/>
        <end position="99"/>
    </location>
</feature>
<name>A0A8T2QZZ4_CERRI</name>
<accession>A0A8T2QZZ4</accession>